<dbReference type="ZFIN" id="ZDB-GENE-131127-479">
    <property type="gene designation" value="ly6m4"/>
</dbReference>
<dbReference type="GeneID" id="101882913"/>
<evidence type="ECO:0000256" key="1">
    <source>
        <dbReference type="ARBA" id="ARBA00004236"/>
    </source>
</evidence>
<feature type="signal peptide" evidence="8">
    <location>
        <begin position="1"/>
        <end position="17"/>
    </location>
</feature>
<name>A0AB32TE35_DANRE</name>
<organism evidence="10 11">
    <name type="scientific">Danio rerio</name>
    <name type="common">Zebrafish</name>
    <name type="synonym">Brachydanio rerio</name>
    <dbReference type="NCBI Taxonomy" id="7955"/>
    <lineage>
        <taxon>Eukaryota</taxon>
        <taxon>Metazoa</taxon>
        <taxon>Chordata</taxon>
        <taxon>Craniata</taxon>
        <taxon>Vertebrata</taxon>
        <taxon>Euteleostomi</taxon>
        <taxon>Actinopterygii</taxon>
        <taxon>Neopterygii</taxon>
        <taxon>Teleostei</taxon>
        <taxon>Ostariophysi</taxon>
        <taxon>Cypriniformes</taxon>
        <taxon>Danionidae</taxon>
        <taxon>Danioninae</taxon>
        <taxon>Danio</taxon>
    </lineage>
</organism>
<dbReference type="RefSeq" id="XP_068072278.1">
    <property type="nucleotide sequence ID" value="XM_068216177.2"/>
</dbReference>
<keyword evidence="10" id="KW-1185">Reference proteome</keyword>
<dbReference type="KEGG" id="dre:101882913"/>
<protein>
    <submittedName>
        <fullName evidence="11">Urokinase plasminogen activator surface receptor-like</fullName>
    </submittedName>
</protein>
<evidence type="ECO:0000313" key="11">
    <source>
        <dbReference type="RefSeq" id="XP_068072278.1"/>
    </source>
</evidence>
<dbReference type="Gene3D" id="2.10.60.10">
    <property type="entry name" value="CD59"/>
    <property type="match status" value="2"/>
</dbReference>
<evidence type="ECO:0000256" key="6">
    <source>
        <dbReference type="ARBA" id="ARBA00023136"/>
    </source>
</evidence>
<keyword evidence="5 8" id="KW-0732">Signal</keyword>
<dbReference type="AlphaFoldDB" id="A0AB32TE35"/>
<evidence type="ECO:0000259" key="9">
    <source>
        <dbReference type="SMART" id="SM00134"/>
    </source>
</evidence>
<dbReference type="SUPFAM" id="SSF57302">
    <property type="entry name" value="Snake toxin-like"/>
    <property type="match status" value="2"/>
</dbReference>
<keyword evidence="7" id="KW-0325">Glycoprotein</keyword>
<evidence type="ECO:0000313" key="12">
    <source>
        <dbReference type="ZFIN" id="ZDB-GENE-131127-479"/>
    </source>
</evidence>
<keyword evidence="3" id="KW-1003">Cell membrane</keyword>
<dbReference type="InterPro" id="IPR016054">
    <property type="entry name" value="LY6_UPA_recep-like"/>
</dbReference>
<evidence type="ECO:0000256" key="3">
    <source>
        <dbReference type="ARBA" id="ARBA00022475"/>
    </source>
</evidence>
<dbReference type="PANTHER" id="PTHR20914:SF24">
    <property type="entry name" value="LYMPHOCYTE ANTIGEN 6 FAMILY MEMBER M2-RELATED"/>
    <property type="match status" value="1"/>
</dbReference>
<evidence type="ECO:0000256" key="4">
    <source>
        <dbReference type="ARBA" id="ARBA00022525"/>
    </source>
</evidence>
<gene>
    <name evidence="11 12" type="primary">ly6m4</name>
</gene>
<accession>A0AB32TE35</accession>
<dbReference type="CTD" id="101882913"/>
<evidence type="ECO:0000256" key="8">
    <source>
        <dbReference type="SAM" id="SignalP"/>
    </source>
</evidence>
<reference evidence="11" key="1">
    <citation type="submission" date="2025-08" db="UniProtKB">
        <authorList>
            <consortium name="RefSeq"/>
        </authorList>
    </citation>
    <scope>IDENTIFICATION</scope>
    <source>
        <strain evidence="11">Tuebingen</strain>
        <tissue evidence="11">Fibroblasts and whole tissue</tissue>
    </source>
</reference>
<dbReference type="AGR" id="ZFIN:ZDB-GENE-131127-479"/>
<dbReference type="GO" id="GO:0005576">
    <property type="term" value="C:extracellular region"/>
    <property type="evidence" value="ECO:0007669"/>
    <property type="project" value="UniProtKB-SubCell"/>
</dbReference>
<sequence length="206" mass="22092">MDLQISVFLLFVLFTTGESIDCYECASVTDSCADQKVRTCPESYSCFSSTSRTELGGVLNITKTKVKGCILSYGCLPGYTNFNSLNVSFVCCDTNLCNAKDVSEPAVNSNSLIPNAMQCYTCYGQNCSTTIMSCSGNEDHCITVTDNVGGLPFTTQGCASKAVCDTALSYRGRSICCSGNLCNGAKSETLNLLFLCFSLISFILML</sequence>
<evidence type="ECO:0000313" key="10">
    <source>
        <dbReference type="Proteomes" id="UP000000437"/>
    </source>
</evidence>
<evidence type="ECO:0000256" key="2">
    <source>
        <dbReference type="ARBA" id="ARBA00004613"/>
    </source>
</evidence>
<evidence type="ECO:0000256" key="7">
    <source>
        <dbReference type="ARBA" id="ARBA00023180"/>
    </source>
</evidence>
<comment type="subcellular location">
    <subcellularLocation>
        <location evidence="1">Cell membrane</location>
    </subcellularLocation>
    <subcellularLocation>
        <location evidence="2">Secreted</location>
    </subcellularLocation>
</comment>
<dbReference type="InterPro" id="IPR035076">
    <property type="entry name" value="Toxin/TOLIP"/>
</dbReference>
<feature type="chain" id="PRO_5044283939" evidence="8">
    <location>
        <begin position="18"/>
        <end position="206"/>
    </location>
</feature>
<dbReference type="PANTHER" id="PTHR20914">
    <property type="entry name" value="LY6/PLAUR DOMAIN-CONTAINING PROTEIN 8"/>
    <property type="match status" value="1"/>
</dbReference>
<dbReference type="InterPro" id="IPR050918">
    <property type="entry name" value="CNF-like_PLA2_Inhibitor"/>
</dbReference>
<evidence type="ECO:0000256" key="5">
    <source>
        <dbReference type="ARBA" id="ARBA00022729"/>
    </source>
</evidence>
<proteinExistence type="predicted"/>
<dbReference type="Proteomes" id="UP000000437">
    <property type="component" value="Chromosome 21"/>
</dbReference>
<keyword evidence="4" id="KW-0964">Secreted</keyword>
<keyword evidence="6" id="KW-0472">Membrane</keyword>
<feature type="domain" description="UPAR/Ly6" evidence="9">
    <location>
        <begin position="20"/>
        <end position="111"/>
    </location>
</feature>
<feature type="domain" description="UPAR/Ly6" evidence="9">
    <location>
        <begin position="117"/>
        <end position="192"/>
    </location>
</feature>
<dbReference type="Pfam" id="PF00021">
    <property type="entry name" value="UPAR_LY6"/>
    <property type="match status" value="1"/>
</dbReference>
<dbReference type="SMART" id="SM00134">
    <property type="entry name" value="LU"/>
    <property type="match status" value="2"/>
</dbReference>
<dbReference type="Pfam" id="PF00087">
    <property type="entry name" value="Toxin_TOLIP"/>
    <property type="match status" value="1"/>
</dbReference>
<dbReference type="InterPro" id="IPR045860">
    <property type="entry name" value="Snake_toxin-like_sf"/>
</dbReference>